<protein>
    <submittedName>
        <fullName evidence="2">Uncharacterized protein</fullName>
    </submittedName>
</protein>
<sequence length="229" mass="25809">MVPLSVTNLLQYGLPLKVVSYKDLYGWTMDEIVKAIGLKTTVLFVEYFIVRSRCCINESRYKLLLAIMQVILLGIYSPNAYRGFARELIKDLERIRPRSILDIIRSGENFRIATCTKLPEQGICERCSYMSSQVLKPHLFIAQKIANVELLIAESNLTGQAQTIGNNDLKKQWKHGNSVPKITDSNFQSKQCGSVIVEKHRNSRSCTRCGISISSVPYVNLARSSHGPP</sequence>
<evidence type="ECO:0000313" key="3">
    <source>
        <dbReference type="Proteomes" id="UP000734854"/>
    </source>
</evidence>
<accession>A0A8J5LQZ2</accession>
<dbReference type="GO" id="GO:0002144">
    <property type="term" value="C:cytosolic tRNA wobble base thiouridylase complex"/>
    <property type="evidence" value="ECO:0007669"/>
    <property type="project" value="TreeGrafter"/>
</dbReference>
<dbReference type="Gene3D" id="3.40.50.620">
    <property type="entry name" value="HUPs"/>
    <property type="match status" value="1"/>
</dbReference>
<dbReference type="GO" id="GO:0002143">
    <property type="term" value="P:tRNA wobble position uridine thiolation"/>
    <property type="evidence" value="ECO:0007669"/>
    <property type="project" value="TreeGrafter"/>
</dbReference>
<dbReference type="GO" id="GO:0000049">
    <property type="term" value="F:tRNA binding"/>
    <property type="evidence" value="ECO:0007669"/>
    <property type="project" value="TreeGrafter"/>
</dbReference>
<dbReference type="InterPro" id="IPR014729">
    <property type="entry name" value="Rossmann-like_a/b/a_fold"/>
</dbReference>
<gene>
    <name evidence="2" type="ORF">ZIOFF_016535</name>
</gene>
<organism evidence="2 3">
    <name type="scientific">Zingiber officinale</name>
    <name type="common">Ginger</name>
    <name type="synonym">Amomum zingiber</name>
    <dbReference type="NCBI Taxonomy" id="94328"/>
    <lineage>
        <taxon>Eukaryota</taxon>
        <taxon>Viridiplantae</taxon>
        <taxon>Streptophyta</taxon>
        <taxon>Embryophyta</taxon>
        <taxon>Tracheophyta</taxon>
        <taxon>Spermatophyta</taxon>
        <taxon>Magnoliopsida</taxon>
        <taxon>Liliopsida</taxon>
        <taxon>Zingiberales</taxon>
        <taxon>Zingiberaceae</taxon>
        <taxon>Zingiber</taxon>
    </lineage>
</organism>
<keyword evidence="3" id="KW-1185">Reference proteome</keyword>
<dbReference type="EMBL" id="JACMSC010000004">
    <property type="protein sequence ID" value="KAG6526545.1"/>
    <property type="molecule type" value="Genomic_DNA"/>
</dbReference>
<proteinExistence type="predicted"/>
<dbReference type="GO" id="GO:0005739">
    <property type="term" value="C:mitochondrion"/>
    <property type="evidence" value="ECO:0007669"/>
    <property type="project" value="TreeGrafter"/>
</dbReference>
<dbReference type="PANTHER" id="PTHR11807:SF12">
    <property type="entry name" value="CYTOPLASMIC TRNA 2-THIOLATION PROTEIN 1"/>
    <property type="match status" value="1"/>
</dbReference>
<keyword evidence="1" id="KW-0808">Transferase</keyword>
<evidence type="ECO:0000313" key="2">
    <source>
        <dbReference type="EMBL" id="KAG6526545.1"/>
    </source>
</evidence>
<reference evidence="2 3" key="1">
    <citation type="submission" date="2020-08" db="EMBL/GenBank/DDBJ databases">
        <title>Plant Genome Project.</title>
        <authorList>
            <person name="Zhang R.-G."/>
        </authorList>
    </citation>
    <scope>NUCLEOTIDE SEQUENCE [LARGE SCALE GENOMIC DNA]</scope>
    <source>
        <tissue evidence="2">Rhizome</tissue>
    </source>
</reference>
<dbReference type="PANTHER" id="PTHR11807">
    <property type="entry name" value="ATPASES OF THE PP SUPERFAMILY-RELATED"/>
    <property type="match status" value="1"/>
</dbReference>
<name>A0A8J5LQZ2_ZINOF</name>
<dbReference type="Proteomes" id="UP000734854">
    <property type="component" value="Unassembled WGS sequence"/>
</dbReference>
<evidence type="ECO:0000256" key="1">
    <source>
        <dbReference type="ARBA" id="ARBA00022679"/>
    </source>
</evidence>
<dbReference type="GO" id="GO:0016740">
    <property type="term" value="F:transferase activity"/>
    <property type="evidence" value="ECO:0007669"/>
    <property type="project" value="UniProtKB-KW"/>
</dbReference>
<comment type="caution">
    <text evidence="2">The sequence shown here is derived from an EMBL/GenBank/DDBJ whole genome shotgun (WGS) entry which is preliminary data.</text>
</comment>
<dbReference type="AlphaFoldDB" id="A0A8J5LQZ2"/>